<accession>A0A099P4B8</accession>
<evidence type="ECO:0000256" key="3">
    <source>
        <dbReference type="ARBA" id="ARBA00022490"/>
    </source>
</evidence>
<dbReference type="SUPFAM" id="SSF54211">
    <property type="entry name" value="Ribosomal protein S5 domain 2-like"/>
    <property type="match status" value="1"/>
</dbReference>
<dbReference type="CDD" id="cd23822">
    <property type="entry name" value="RWD_ScYIH1-like"/>
    <property type="match status" value="1"/>
</dbReference>
<dbReference type="AlphaFoldDB" id="A0A099P4B8"/>
<dbReference type="PANTHER" id="PTHR16301:SF25">
    <property type="entry name" value="PROTEIN IMPACT"/>
    <property type="match status" value="1"/>
</dbReference>
<evidence type="ECO:0000256" key="6">
    <source>
        <dbReference type="ARBA" id="ARBA00023016"/>
    </source>
</evidence>
<reference evidence="11" key="1">
    <citation type="journal article" date="2014" name="Microb. Cell Fact.">
        <title>Exploiting Issatchenkia orientalis SD108 for succinic acid production.</title>
        <authorList>
            <person name="Xiao H."/>
            <person name="Shao Z."/>
            <person name="Jiang Y."/>
            <person name="Dole S."/>
            <person name="Zhao H."/>
        </authorList>
    </citation>
    <scope>NUCLEOTIDE SEQUENCE [LARGE SCALE GENOMIC DNA]</scope>
    <source>
        <strain evidence="11">SD108</strain>
    </source>
</reference>
<evidence type="ECO:0000256" key="7">
    <source>
        <dbReference type="SAM" id="MobiDB-lite"/>
    </source>
</evidence>
<dbReference type="GO" id="GO:0006446">
    <property type="term" value="P:regulation of translational initiation"/>
    <property type="evidence" value="ECO:0007669"/>
    <property type="project" value="TreeGrafter"/>
</dbReference>
<dbReference type="eggNOG" id="KOG3299">
    <property type="taxonomic scope" value="Eukaryota"/>
</dbReference>
<dbReference type="HOGENOM" id="CLU_045276_0_1_1"/>
<keyword evidence="4" id="KW-0678">Repressor</keyword>
<dbReference type="EMBL" id="JQFK01000006">
    <property type="protein sequence ID" value="KGK39838.1"/>
    <property type="molecule type" value="Genomic_DNA"/>
</dbReference>
<dbReference type="SUPFAM" id="SSF54495">
    <property type="entry name" value="UBC-like"/>
    <property type="match status" value="1"/>
</dbReference>
<feature type="region of interest" description="Disordered" evidence="7">
    <location>
        <begin position="141"/>
        <end position="162"/>
    </location>
</feature>
<gene>
    <name evidence="10" type="ORF">BOH78_3093</name>
    <name evidence="9" type="ORF">JL09_g1111</name>
</gene>
<comment type="caution">
    <text evidence="9">The sequence shown here is derived from an EMBL/GenBank/DDBJ whole genome shotgun (WGS) entry which is preliminary data.</text>
</comment>
<evidence type="ECO:0000313" key="10">
    <source>
        <dbReference type="EMBL" id="ONH73562.1"/>
    </source>
</evidence>
<evidence type="ECO:0000256" key="1">
    <source>
        <dbReference type="ARBA" id="ARBA00004496"/>
    </source>
</evidence>
<reference evidence="12" key="3">
    <citation type="journal article" date="2017" name="Genome Announc.">
        <title>Genome sequences of Cyberlindnera fabianii 65, Pichia kudriavzevii 129, and Saccharomyces cerevisiae 131 isolated from fermented masau fruits in Zimbabwe.</title>
        <authorList>
            <person name="van Rijswijck I.M.H."/>
            <person name="Derks M.F.L."/>
            <person name="Abee T."/>
            <person name="de Ridder D."/>
            <person name="Smid E.J."/>
        </authorList>
    </citation>
    <scope>NUCLEOTIDE SEQUENCE [LARGE SCALE GENOMIC DNA]</scope>
    <source>
        <strain evidence="12">129</strain>
    </source>
</reference>
<dbReference type="GO" id="GO:0005737">
    <property type="term" value="C:cytoplasm"/>
    <property type="evidence" value="ECO:0007669"/>
    <property type="project" value="UniProtKB-SubCell"/>
</dbReference>
<dbReference type="Gene3D" id="3.30.230.30">
    <property type="entry name" value="Impact, N-terminal domain"/>
    <property type="match status" value="1"/>
</dbReference>
<evidence type="ECO:0000313" key="11">
    <source>
        <dbReference type="Proteomes" id="UP000029867"/>
    </source>
</evidence>
<feature type="compositionally biased region" description="Acidic residues" evidence="7">
    <location>
        <begin position="143"/>
        <end position="155"/>
    </location>
</feature>
<protein>
    <submittedName>
        <fullName evidence="10">Protein IMPACT</fullName>
    </submittedName>
</protein>
<dbReference type="EMBL" id="MQVM01000014">
    <property type="protein sequence ID" value="ONH73562.1"/>
    <property type="molecule type" value="Genomic_DNA"/>
</dbReference>
<comment type="similarity">
    <text evidence="2">Belongs to the IMPACT family.</text>
</comment>
<keyword evidence="3" id="KW-0963">Cytoplasm</keyword>
<dbReference type="Proteomes" id="UP000029867">
    <property type="component" value="Unassembled WGS sequence"/>
</dbReference>
<dbReference type="InterPro" id="IPR020568">
    <property type="entry name" value="Ribosomal_Su5_D2-typ_SF"/>
</dbReference>
<evidence type="ECO:0000256" key="4">
    <source>
        <dbReference type="ARBA" id="ARBA00022491"/>
    </source>
</evidence>
<dbReference type="InterPro" id="IPR036956">
    <property type="entry name" value="Impact_N_sf"/>
</dbReference>
<dbReference type="GO" id="GO:0140469">
    <property type="term" value="P:GCN2-mediated signaling"/>
    <property type="evidence" value="ECO:0007669"/>
    <property type="project" value="TreeGrafter"/>
</dbReference>
<dbReference type="Gene3D" id="3.10.110.10">
    <property type="entry name" value="Ubiquitin Conjugating Enzyme"/>
    <property type="match status" value="1"/>
</dbReference>
<dbReference type="InterPro" id="IPR016135">
    <property type="entry name" value="UBQ-conjugating_enzyme/RWD"/>
</dbReference>
<dbReference type="Pfam" id="PF01205">
    <property type="entry name" value="Impact_N"/>
    <property type="match status" value="1"/>
</dbReference>
<dbReference type="InterPro" id="IPR006575">
    <property type="entry name" value="RWD_dom"/>
</dbReference>
<evidence type="ECO:0000313" key="12">
    <source>
        <dbReference type="Proteomes" id="UP000189274"/>
    </source>
</evidence>
<dbReference type="VEuPathDB" id="FungiDB:C5L36_0B04870"/>
<evidence type="ECO:0000313" key="9">
    <source>
        <dbReference type="EMBL" id="KGK39838.1"/>
    </source>
</evidence>
<evidence type="ECO:0000256" key="5">
    <source>
        <dbReference type="ARBA" id="ARBA00022845"/>
    </source>
</evidence>
<name>A0A099P4B8_PICKU</name>
<dbReference type="Proteomes" id="UP000189274">
    <property type="component" value="Unassembled WGS sequence"/>
</dbReference>
<keyword evidence="5" id="KW-0810">Translation regulation</keyword>
<keyword evidence="6" id="KW-0346">Stress response</keyword>
<comment type="subcellular location">
    <subcellularLocation>
        <location evidence="1">Cytoplasm</location>
    </subcellularLocation>
</comment>
<feature type="domain" description="RWD" evidence="8">
    <location>
        <begin position="9"/>
        <end position="105"/>
    </location>
</feature>
<dbReference type="InterPro" id="IPR023582">
    <property type="entry name" value="Impact"/>
</dbReference>
<organism evidence="9 11">
    <name type="scientific">Pichia kudriavzevii</name>
    <name type="common">Yeast</name>
    <name type="synonym">Issatchenkia orientalis</name>
    <dbReference type="NCBI Taxonomy" id="4909"/>
    <lineage>
        <taxon>Eukaryota</taxon>
        <taxon>Fungi</taxon>
        <taxon>Dikarya</taxon>
        <taxon>Ascomycota</taxon>
        <taxon>Saccharomycotina</taxon>
        <taxon>Pichiomycetes</taxon>
        <taxon>Pichiales</taxon>
        <taxon>Pichiaceae</taxon>
        <taxon>Pichia</taxon>
    </lineage>
</organism>
<dbReference type="Pfam" id="PF05773">
    <property type="entry name" value="RWD"/>
    <property type="match status" value="1"/>
</dbReference>
<proteinExistence type="inferred from homology"/>
<dbReference type="PROSITE" id="PS50908">
    <property type="entry name" value="RWD"/>
    <property type="match status" value="1"/>
</dbReference>
<evidence type="ECO:0000259" key="8">
    <source>
        <dbReference type="PROSITE" id="PS50908"/>
    </source>
</evidence>
<sequence length="330" mass="38380">MHESEELVQEAGAIEAIYPECIEKLFEGVYKLRIPQHEHILFQMSFPEDYPESKPYILDVVSEKEGFDEKYLMELFQDVLDSIYHEGVVVIFDLFTELEAVLHIEEDADEEIKNEEDHWGMDESNVRNLATNLEASKVIRETGEEEEEKKEEQEQEQPQSHLEYVYAKNKEKRYAKTGKPDNYTKPNKMSDPLDGWIISEPISDRKSTFVAFAKEVHSLDDAYMKLSRLMEDKKVSRANHAMRAWRIKDSEKGVQYQDCDDDGETAAGGRMLHLMSIMDAWNVMVVCCRWFGGVHIGPDRFKHINSTTRDVLVKGNFVDIDSKKSKKKRK</sequence>
<dbReference type="PANTHER" id="PTHR16301">
    <property type="entry name" value="IMPACT-RELATED"/>
    <property type="match status" value="1"/>
</dbReference>
<evidence type="ECO:0000256" key="2">
    <source>
        <dbReference type="ARBA" id="ARBA00007665"/>
    </source>
</evidence>
<dbReference type="InterPro" id="IPR001498">
    <property type="entry name" value="Impact_N"/>
</dbReference>
<reference evidence="10" key="4">
    <citation type="submission" date="2017-01" db="EMBL/GenBank/DDBJ databases">
        <authorList>
            <person name="Mah S.A."/>
            <person name="Swanson W.J."/>
            <person name="Moy G.W."/>
            <person name="Vacquier V.D."/>
        </authorList>
    </citation>
    <scope>NUCLEOTIDE SEQUENCE [LARGE SCALE GENOMIC DNA]</scope>
    <source>
        <strain evidence="10">129</strain>
    </source>
</reference>
<reference evidence="9" key="2">
    <citation type="submission" date="2014-08" db="EMBL/GenBank/DDBJ databases">
        <title>Exploiting Issatchenkia orientalis SD108 for Succinic Acid Production.</title>
        <authorList>
            <person name="Xiao H."/>
            <person name="Shao Z."/>
            <person name="Jiang Y."/>
            <person name="Dole S."/>
            <person name="Zhao H."/>
        </authorList>
    </citation>
    <scope>NUCLEOTIDE SEQUENCE [LARGE SCALE GENOMIC DNA]</scope>
    <source>
        <strain evidence="9">SD108</strain>
    </source>
</reference>